<dbReference type="InterPro" id="IPR051046">
    <property type="entry name" value="MurCDEF_CellWall_CoF430Synth"/>
</dbReference>
<dbReference type="AlphaFoldDB" id="A0A2U1SZP1"/>
<gene>
    <name evidence="7" type="ORF">DF220_04065</name>
</gene>
<protein>
    <recommendedName>
        <fullName evidence="9">Mur ligase central domain-containing protein</fullName>
    </recommendedName>
</protein>
<dbReference type="InterPro" id="IPR036565">
    <property type="entry name" value="Mur-like_cat_sf"/>
</dbReference>
<evidence type="ECO:0000256" key="3">
    <source>
        <dbReference type="ARBA" id="ARBA00022840"/>
    </source>
</evidence>
<proteinExistence type="predicted"/>
<comment type="caution">
    <text evidence="7">The sequence shown here is derived from an EMBL/GenBank/DDBJ whole genome shotgun (WGS) entry which is preliminary data.</text>
</comment>
<dbReference type="SUPFAM" id="SSF53623">
    <property type="entry name" value="MurD-like peptide ligases, catalytic domain"/>
    <property type="match status" value="1"/>
</dbReference>
<organism evidence="7 8">
    <name type="scientific">Homoserinimonas hongtaonis</name>
    <dbReference type="NCBI Taxonomy" id="2079791"/>
    <lineage>
        <taxon>Bacteria</taxon>
        <taxon>Bacillati</taxon>
        <taxon>Actinomycetota</taxon>
        <taxon>Actinomycetes</taxon>
        <taxon>Micrococcales</taxon>
        <taxon>Microbacteriaceae</taxon>
        <taxon>Homoserinimonas</taxon>
    </lineage>
</organism>
<dbReference type="InterPro" id="IPR013221">
    <property type="entry name" value="Mur_ligase_cen"/>
</dbReference>
<evidence type="ECO:0000256" key="1">
    <source>
        <dbReference type="ARBA" id="ARBA00022598"/>
    </source>
</evidence>
<dbReference type="OrthoDB" id="9800958at2"/>
<evidence type="ECO:0000259" key="6">
    <source>
        <dbReference type="Pfam" id="PF08245"/>
    </source>
</evidence>
<sequence>MTLLIIVTLVVALVAAALAVVRWLRVAQREHYIAGWVGRIAWLWVVRRPINAVLLAASVVLIALSVILVATQALITSAIVSLAALVVAAALPIGLGLRGTNTRLNWTQRARRLAIAYSAAIVLVGALLWWMLGPVAAALTIVLAPVLMDAVLVPLNALEKRLSHKYLVSARKRLSQVRPTVVAITGSYGKTSTKGYVAHALAGSFSVVASPASFNNLMGLSRAVNDRVVPGTEVFIAEMGVYGPGEIRELSESFPPDIAAITTIGEAHLARMKTREVIVAAKSEITERAKTVVLPIDQPELRTLADKCEREGKRVVRVSTVAGADADVVVDAASGTATVRPAGGGAPVRVPIEVPGTGHAVNIAVTIGIALALDVDVTTIAPRLHNLPGAQHRAEVQQAPSGAIIIDDTYNSNPVGAERALVGAAELASERGGNLVVVTPGMVELGSVQHQRNRDFAASVTAHGGQLLIVGRTNRAALLEGAAGAAHPPLVFDRRVQAVQVALDQAADRGVILYENDLPDHYP</sequence>
<dbReference type="GO" id="GO:0016881">
    <property type="term" value="F:acid-amino acid ligase activity"/>
    <property type="evidence" value="ECO:0007669"/>
    <property type="project" value="InterPro"/>
</dbReference>
<evidence type="ECO:0000256" key="2">
    <source>
        <dbReference type="ARBA" id="ARBA00022741"/>
    </source>
</evidence>
<dbReference type="InterPro" id="IPR036615">
    <property type="entry name" value="Mur_ligase_C_dom_sf"/>
</dbReference>
<keyword evidence="4" id="KW-0472">Membrane</keyword>
<keyword evidence="1" id="KW-0436">Ligase</keyword>
<evidence type="ECO:0000256" key="4">
    <source>
        <dbReference type="SAM" id="Phobius"/>
    </source>
</evidence>
<dbReference type="Proteomes" id="UP000244978">
    <property type="component" value="Unassembled WGS sequence"/>
</dbReference>
<evidence type="ECO:0000259" key="5">
    <source>
        <dbReference type="Pfam" id="PF02875"/>
    </source>
</evidence>
<dbReference type="PANTHER" id="PTHR43024">
    <property type="entry name" value="UDP-N-ACETYLMURAMOYL-TRIPEPTIDE--D-ALANYL-D-ALANINE LIGASE"/>
    <property type="match status" value="1"/>
</dbReference>
<feature type="domain" description="Mur ligase central" evidence="6">
    <location>
        <begin position="184"/>
        <end position="369"/>
    </location>
</feature>
<dbReference type="Pfam" id="PF08245">
    <property type="entry name" value="Mur_ligase_M"/>
    <property type="match status" value="1"/>
</dbReference>
<evidence type="ECO:0008006" key="9">
    <source>
        <dbReference type="Google" id="ProtNLM"/>
    </source>
</evidence>
<dbReference type="PANTHER" id="PTHR43024:SF1">
    <property type="entry name" value="UDP-N-ACETYLMURAMOYL-TRIPEPTIDE--D-ALANYL-D-ALANINE LIGASE"/>
    <property type="match status" value="1"/>
</dbReference>
<feature type="transmembrane region" description="Helical" evidence="4">
    <location>
        <begin position="53"/>
        <end position="75"/>
    </location>
</feature>
<dbReference type="Gene3D" id="3.90.190.20">
    <property type="entry name" value="Mur ligase, C-terminal domain"/>
    <property type="match status" value="1"/>
</dbReference>
<name>A0A2U1SZP1_9MICO</name>
<dbReference type="GO" id="GO:0005524">
    <property type="term" value="F:ATP binding"/>
    <property type="evidence" value="ECO:0007669"/>
    <property type="project" value="UniProtKB-KW"/>
</dbReference>
<dbReference type="InterPro" id="IPR004101">
    <property type="entry name" value="Mur_ligase_C"/>
</dbReference>
<dbReference type="SUPFAM" id="SSF53244">
    <property type="entry name" value="MurD-like peptide ligases, peptide-binding domain"/>
    <property type="match status" value="1"/>
</dbReference>
<dbReference type="KEGG" id="salc:C2138_08935"/>
<dbReference type="EMBL" id="QEEX01000001">
    <property type="protein sequence ID" value="PWB97104.1"/>
    <property type="molecule type" value="Genomic_DNA"/>
</dbReference>
<keyword evidence="8" id="KW-1185">Reference proteome</keyword>
<dbReference type="Pfam" id="PF02875">
    <property type="entry name" value="Mur_ligase_C"/>
    <property type="match status" value="1"/>
</dbReference>
<evidence type="ECO:0000313" key="7">
    <source>
        <dbReference type="EMBL" id="PWB97104.1"/>
    </source>
</evidence>
<feature type="domain" description="Mur ligase C-terminal" evidence="5">
    <location>
        <begin position="392"/>
        <end position="513"/>
    </location>
</feature>
<keyword evidence="4" id="KW-1133">Transmembrane helix</keyword>
<dbReference type="RefSeq" id="WP_108517197.1">
    <property type="nucleotide sequence ID" value="NZ_CP026951.1"/>
</dbReference>
<feature type="transmembrane region" description="Helical" evidence="4">
    <location>
        <begin position="113"/>
        <end position="132"/>
    </location>
</feature>
<reference evidence="8" key="1">
    <citation type="submission" date="2018-04" db="EMBL/GenBank/DDBJ databases">
        <authorList>
            <person name="Liu S."/>
            <person name="Wang Z."/>
            <person name="Li J."/>
        </authorList>
    </citation>
    <scope>NUCLEOTIDE SEQUENCE [LARGE SCALE GENOMIC DNA]</scope>
    <source>
        <strain evidence="8">S1194</strain>
    </source>
</reference>
<feature type="transmembrane region" description="Helical" evidence="4">
    <location>
        <begin position="138"/>
        <end position="158"/>
    </location>
</feature>
<keyword evidence="2" id="KW-0547">Nucleotide-binding</keyword>
<keyword evidence="4" id="KW-0812">Transmembrane</keyword>
<keyword evidence="3" id="KW-0067">ATP-binding</keyword>
<accession>A0A2U1SZP1</accession>
<dbReference type="Gene3D" id="3.40.1190.10">
    <property type="entry name" value="Mur-like, catalytic domain"/>
    <property type="match status" value="1"/>
</dbReference>
<evidence type="ECO:0000313" key="8">
    <source>
        <dbReference type="Proteomes" id="UP000244978"/>
    </source>
</evidence>
<feature type="transmembrane region" description="Helical" evidence="4">
    <location>
        <begin position="81"/>
        <end position="101"/>
    </location>
</feature>